<proteinExistence type="predicted"/>
<dbReference type="InterPro" id="IPR004155">
    <property type="entry name" value="PBS_lyase_HEAT"/>
</dbReference>
<dbReference type="Gene3D" id="1.25.10.10">
    <property type="entry name" value="Leucine-rich Repeat Variant"/>
    <property type="match status" value="4"/>
</dbReference>
<dbReference type="GO" id="GO:0016491">
    <property type="term" value="F:oxidoreductase activity"/>
    <property type="evidence" value="ECO:0007669"/>
    <property type="project" value="TreeGrafter"/>
</dbReference>
<keyword evidence="2" id="KW-1185">Reference proteome</keyword>
<dbReference type="PANTHER" id="PTHR12697:SF38">
    <property type="entry name" value="PBS LYASE HEAT DOMAIN PROTEIN REPEAT-CONTAINING PROTEIN"/>
    <property type="match status" value="1"/>
</dbReference>
<dbReference type="InterPro" id="IPR016024">
    <property type="entry name" value="ARM-type_fold"/>
</dbReference>
<dbReference type="EMBL" id="JACHIA010000028">
    <property type="protein sequence ID" value="MBB6073705.1"/>
    <property type="molecule type" value="Genomic_DNA"/>
</dbReference>
<evidence type="ECO:0000313" key="1">
    <source>
        <dbReference type="EMBL" id="MBB6073705.1"/>
    </source>
</evidence>
<reference evidence="1 2" key="1">
    <citation type="submission" date="2020-08" db="EMBL/GenBank/DDBJ databases">
        <title>Genomic Encyclopedia of Type Strains, Phase IV (KMG-IV): sequencing the most valuable type-strain genomes for metagenomic binning, comparative biology and taxonomic classification.</title>
        <authorList>
            <person name="Goeker M."/>
        </authorList>
    </citation>
    <scope>NUCLEOTIDE SEQUENCE [LARGE SCALE GENOMIC DNA]</scope>
    <source>
        <strain evidence="1 2">DSM 29007</strain>
    </source>
</reference>
<sequence length="628" mass="63109">MSERSPSDRRAPDPVADLLAAGDAEGAAARALATAADERPWVRERALASTPRLRNARLLLPALEAALRDGGDAGRRNAARSLLAAMSAPGALPGALRMLDRLTRHDPDGDVRLLAASALGESQNPGARAALEAALVDEDANVAAAAADALGSLGDPRSVDALAAVTAGGDPWRALAAVFALGRIGAARALPALAAAVADPMLAGAAVEAIGELGDPAAMDALRTAAESGDEELRAAVLQAAAGLIPSSPPPPPEWLRQAARADEARLVEQFRADDTGDSRAAVLLGIAGTETAAALLGDALGEPERGPAAAGALGLLPPDVALAVLLPRLHGADAGARAELLAALPALPDRASAEAVAALLGDDDAEVRATAAESLARALPGAEGREVVASALADPARRTGAALALGRFPGDACDLLLPLLADESADTRRAAAEGIARCSRPDALALVTAALRRERDPATLRALAAALATTGGAAAVPPLAELAEGGDPGARFAAVRALGRTGAPEAVDALLRVLGGTDDPGVEAAALAALGELGDPRGTEAVTARMESGDRDLRRVAAIALRKIAPPGAAERLVRALADPDWRVRLAAARTLARVDAPEALSALREVRACDSDPLVRQAAARALGEG</sequence>
<dbReference type="InterPro" id="IPR011989">
    <property type="entry name" value="ARM-like"/>
</dbReference>
<name>A0A841H619_9BACT</name>
<gene>
    <name evidence="1" type="ORF">HNQ61_005376</name>
</gene>
<protein>
    <submittedName>
        <fullName evidence="1">HEAT repeat protein</fullName>
    </submittedName>
</protein>
<evidence type="ECO:0000313" key="2">
    <source>
        <dbReference type="Proteomes" id="UP000582837"/>
    </source>
</evidence>
<dbReference type="SMART" id="SM00567">
    <property type="entry name" value="EZ_HEAT"/>
    <property type="match status" value="14"/>
</dbReference>
<dbReference type="PANTHER" id="PTHR12697">
    <property type="entry name" value="PBS LYASE HEAT-LIKE PROTEIN"/>
    <property type="match status" value="1"/>
</dbReference>
<dbReference type="Pfam" id="PF03130">
    <property type="entry name" value="HEAT_PBS"/>
    <property type="match status" value="2"/>
</dbReference>
<accession>A0A841H619</accession>
<dbReference type="Pfam" id="PF13646">
    <property type="entry name" value="HEAT_2"/>
    <property type="match status" value="3"/>
</dbReference>
<dbReference type="AlphaFoldDB" id="A0A841H619"/>
<dbReference type="RefSeq" id="WP_170035552.1">
    <property type="nucleotide sequence ID" value="NZ_JABDTL010000001.1"/>
</dbReference>
<comment type="caution">
    <text evidence="1">The sequence shown here is derived from an EMBL/GenBank/DDBJ whole genome shotgun (WGS) entry which is preliminary data.</text>
</comment>
<dbReference type="Proteomes" id="UP000582837">
    <property type="component" value="Unassembled WGS sequence"/>
</dbReference>
<organism evidence="1 2">
    <name type="scientific">Longimicrobium terrae</name>
    <dbReference type="NCBI Taxonomy" id="1639882"/>
    <lineage>
        <taxon>Bacteria</taxon>
        <taxon>Pseudomonadati</taxon>
        <taxon>Gemmatimonadota</taxon>
        <taxon>Longimicrobiia</taxon>
        <taxon>Longimicrobiales</taxon>
        <taxon>Longimicrobiaceae</taxon>
        <taxon>Longimicrobium</taxon>
    </lineage>
</organism>
<dbReference type="SUPFAM" id="SSF48371">
    <property type="entry name" value="ARM repeat"/>
    <property type="match status" value="3"/>
</dbReference>